<keyword evidence="6" id="KW-0408">Iron</keyword>
<name>V4HSJ4_PSEL2</name>
<dbReference type="PROSITE" id="PS50206">
    <property type="entry name" value="RHODANESE_3"/>
    <property type="match status" value="1"/>
</dbReference>
<evidence type="ECO:0000256" key="2">
    <source>
        <dbReference type="ARBA" id="ARBA00006490"/>
    </source>
</evidence>
<dbReference type="Proteomes" id="UP000017820">
    <property type="component" value="Unassembled WGS sequence"/>
</dbReference>
<dbReference type="Gene3D" id="3.40.250.10">
    <property type="entry name" value="Rhodanese-like domain"/>
    <property type="match status" value="1"/>
</dbReference>
<dbReference type="InterPro" id="IPR000192">
    <property type="entry name" value="Aminotrans_V_dom"/>
</dbReference>
<dbReference type="GO" id="GO:0031071">
    <property type="term" value="F:cysteine desulfurase activity"/>
    <property type="evidence" value="ECO:0007669"/>
    <property type="project" value="UniProtKB-EC"/>
</dbReference>
<dbReference type="Pfam" id="PF00581">
    <property type="entry name" value="Rhodanese"/>
    <property type="match status" value="1"/>
</dbReference>
<dbReference type="PANTHER" id="PTHR11601">
    <property type="entry name" value="CYSTEINE DESULFURYLASE FAMILY MEMBER"/>
    <property type="match status" value="1"/>
</dbReference>
<evidence type="ECO:0000256" key="8">
    <source>
        <dbReference type="ARBA" id="ARBA00050776"/>
    </source>
</evidence>
<evidence type="ECO:0000256" key="3">
    <source>
        <dbReference type="ARBA" id="ARBA00012239"/>
    </source>
</evidence>
<accession>V4HSJ4</accession>
<dbReference type="Gene3D" id="3.40.640.10">
    <property type="entry name" value="Type I PLP-dependent aspartate aminotransferase-like (Major domain)"/>
    <property type="match status" value="1"/>
</dbReference>
<evidence type="ECO:0000256" key="9">
    <source>
        <dbReference type="RuleBase" id="RU004504"/>
    </source>
</evidence>
<evidence type="ECO:0000256" key="7">
    <source>
        <dbReference type="ARBA" id="ARBA00023014"/>
    </source>
</evidence>
<keyword evidence="4" id="KW-0479">Metal-binding</keyword>
<evidence type="ECO:0000256" key="5">
    <source>
        <dbReference type="ARBA" id="ARBA00022898"/>
    </source>
</evidence>
<feature type="domain" description="Rhodanese" evidence="10">
    <location>
        <begin position="643"/>
        <end position="681"/>
    </location>
</feature>
<dbReference type="RefSeq" id="WP_023401530.1">
    <property type="nucleotide sequence ID" value="NZ_AUSV01000133.1"/>
</dbReference>
<dbReference type="GO" id="GO:0046872">
    <property type="term" value="F:metal ion binding"/>
    <property type="evidence" value="ECO:0007669"/>
    <property type="project" value="UniProtKB-KW"/>
</dbReference>
<protein>
    <recommendedName>
        <fullName evidence="3">cysteine desulfurase</fullName>
        <ecNumber evidence="3">2.8.1.7</ecNumber>
    </recommendedName>
</protein>
<evidence type="ECO:0000313" key="12">
    <source>
        <dbReference type="Proteomes" id="UP000017820"/>
    </source>
</evidence>
<dbReference type="PATRIC" id="fig|1353533.3.peg.4694"/>
<dbReference type="SUPFAM" id="SSF52821">
    <property type="entry name" value="Rhodanese/Cell cycle control phosphatase"/>
    <property type="match status" value="1"/>
</dbReference>
<reference evidence="11 12" key="1">
    <citation type="submission" date="2013-07" db="EMBL/GenBank/DDBJ databases">
        <title>Draft genome sequence of Pseudoalteromonas luteoviolacea 2ta16.</title>
        <authorList>
            <person name="Allen E.E."/>
            <person name="Azam F."/>
            <person name="Podell S."/>
        </authorList>
    </citation>
    <scope>NUCLEOTIDE SEQUENCE [LARGE SCALE GENOMIC DNA]</scope>
    <source>
        <strain evidence="11 12">2ta16</strain>
    </source>
</reference>
<dbReference type="Gene3D" id="1.10.260.50">
    <property type="match status" value="1"/>
</dbReference>
<dbReference type="InterPro" id="IPR015421">
    <property type="entry name" value="PyrdxlP-dep_Trfase_major"/>
</dbReference>
<dbReference type="GO" id="GO:0051536">
    <property type="term" value="F:iron-sulfur cluster binding"/>
    <property type="evidence" value="ECO:0007669"/>
    <property type="project" value="UniProtKB-KW"/>
</dbReference>
<evidence type="ECO:0000256" key="6">
    <source>
        <dbReference type="ARBA" id="ARBA00023004"/>
    </source>
</evidence>
<keyword evidence="5" id="KW-0663">Pyridoxal phosphate</keyword>
<dbReference type="EMBL" id="AUSV01000133">
    <property type="protein sequence ID" value="ESP90884.1"/>
    <property type="molecule type" value="Genomic_DNA"/>
</dbReference>
<dbReference type="PANTHER" id="PTHR11601:SF34">
    <property type="entry name" value="CYSTEINE DESULFURASE"/>
    <property type="match status" value="1"/>
</dbReference>
<comment type="catalytic activity">
    <reaction evidence="8">
        <text>(sulfur carrier)-H + L-cysteine = (sulfur carrier)-SH + L-alanine</text>
        <dbReference type="Rhea" id="RHEA:43892"/>
        <dbReference type="Rhea" id="RHEA-COMP:14737"/>
        <dbReference type="Rhea" id="RHEA-COMP:14739"/>
        <dbReference type="ChEBI" id="CHEBI:29917"/>
        <dbReference type="ChEBI" id="CHEBI:35235"/>
        <dbReference type="ChEBI" id="CHEBI:57972"/>
        <dbReference type="ChEBI" id="CHEBI:64428"/>
        <dbReference type="EC" id="2.8.1.7"/>
    </reaction>
</comment>
<sequence>MNTSPSAQIYLDANATTPVLTSISDSVMQSMTTNFGNPSSSHIAGLTAKNLLEQTRQLGKRLIGSKDGELLFTSGATEGIQTAIVSALNQYLQTVHKSISKPVLLYGATEHKAVPNTLKHWNAILGLNADVLEIPVNGEGILDYQFIAQHVSQAVVICTMAVNNETGVTQDLTALEKVIRDHNPEVAWLVDCVQALGKVPLQMDSISIDYAAFSGHKLYTPKGIGFLYIRDGRPYIPFIAGGGQESGMRSGTENLPGIAGLHTLFSLLNGQNEVFQPHNKLQLHRDMLVMALKDTFTNICFHHAFDLSVPTTLNFSVDYLTGKELIDLFDAAGIRVSGGSACSSGVSRSFVLEAMGLSDWQCSNAIRMSFGPADSTEFIEKACKAIRKMKSLLISEDAWVEENGLNYSQWGGFTWLNYQSTGCWLFISKKKEMIVINPIDPLLAKLKYYVDAIDTERLVFLLTNDTCKDEHIKRNIKRVFGNSADILKLENSRSEEISVSGKGWQITSKFETERQGVIFKWTCYEGEKGVILADLSPEQFKSKKLADGEVVISQGNIYLSKQEIERNHGSLKQEEIEPVALITRKDVTSWIDKYDAQILDIRERGEHQASTTELTKKLSPNDKGRIMNVPAGRVVNAYIDGTLDPRKSYVIVCRSGRRSQKVAEALKSLGFTSVANVTRGLALL</sequence>
<dbReference type="InterPro" id="IPR001763">
    <property type="entry name" value="Rhodanese-like_dom"/>
</dbReference>
<evidence type="ECO:0000313" key="11">
    <source>
        <dbReference type="EMBL" id="ESP90884.1"/>
    </source>
</evidence>
<dbReference type="SUPFAM" id="SSF53383">
    <property type="entry name" value="PLP-dependent transferases"/>
    <property type="match status" value="1"/>
</dbReference>
<dbReference type="AlphaFoldDB" id="V4HSJ4"/>
<dbReference type="InterPro" id="IPR036873">
    <property type="entry name" value="Rhodanese-like_dom_sf"/>
</dbReference>
<evidence type="ECO:0000256" key="4">
    <source>
        <dbReference type="ARBA" id="ARBA00022723"/>
    </source>
</evidence>
<proteinExistence type="inferred from homology"/>
<dbReference type="InterPro" id="IPR020578">
    <property type="entry name" value="Aminotrans_V_PyrdxlP_BS"/>
</dbReference>
<keyword evidence="7" id="KW-0411">Iron-sulfur</keyword>
<dbReference type="Gene3D" id="3.90.1150.10">
    <property type="entry name" value="Aspartate Aminotransferase, domain 1"/>
    <property type="match status" value="1"/>
</dbReference>
<dbReference type="EC" id="2.8.1.7" evidence="3"/>
<evidence type="ECO:0000259" key="10">
    <source>
        <dbReference type="PROSITE" id="PS50206"/>
    </source>
</evidence>
<dbReference type="CDD" id="cd00158">
    <property type="entry name" value="RHOD"/>
    <property type="match status" value="1"/>
</dbReference>
<dbReference type="InterPro" id="IPR015424">
    <property type="entry name" value="PyrdxlP-dep_Trfase"/>
</dbReference>
<evidence type="ECO:0000256" key="1">
    <source>
        <dbReference type="ARBA" id="ARBA00001933"/>
    </source>
</evidence>
<dbReference type="Pfam" id="PF00266">
    <property type="entry name" value="Aminotran_5"/>
    <property type="match status" value="1"/>
</dbReference>
<comment type="similarity">
    <text evidence="2">Belongs to the class-V pyridoxal-phosphate-dependent aminotransferase family. NifS/IscS subfamily.</text>
</comment>
<comment type="caution">
    <text evidence="11">The sequence shown here is derived from an EMBL/GenBank/DDBJ whole genome shotgun (WGS) entry which is preliminary data.</text>
</comment>
<comment type="cofactor">
    <cofactor evidence="1 9">
        <name>pyridoxal 5'-phosphate</name>
        <dbReference type="ChEBI" id="CHEBI:597326"/>
    </cofactor>
</comment>
<organism evidence="11 12">
    <name type="scientific">Pseudoalteromonas luteoviolacea (strain 2ta16)</name>
    <dbReference type="NCBI Taxonomy" id="1353533"/>
    <lineage>
        <taxon>Bacteria</taxon>
        <taxon>Pseudomonadati</taxon>
        <taxon>Pseudomonadota</taxon>
        <taxon>Gammaproteobacteria</taxon>
        <taxon>Alteromonadales</taxon>
        <taxon>Pseudoalteromonadaceae</taxon>
        <taxon>Pseudoalteromonas</taxon>
    </lineage>
</organism>
<dbReference type="PROSITE" id="PS00595">
    <property type="entry name" value="AA_TRANSFER_CLASS_5"/>
    <property type="match status" value="1"/>
</dbReference>
<gene>
    <name evidence="11" type="ORF">PL2TA16_01275</name>
</gene>
<dbReference type="InterPro" id="IPR015422">
    <property type="entry name" value="PyrdxlP-dep_Trfase_small"/>
</dbReference>